<dbReference type="GO" id="GO:0006281">
    <property type="term" value="P:DNA repair"/>
    <property type="evidence" value="ECO:0007669"/>
    <property type="project" value="InterPro"/>
</dbReference>
<dbReference type="PROSITE" id="PS51192">
    <property type="entry name" value="HELICASE_ATP_BIND_1"/>
    <property type="match status" value="1"/>
</dbReference>
<dbReference type="Gene3D" id="3.90.1640.30">
    <property type="match status" value="1"/>
</dbReference>
<accession>A0A4S4G5U8</accession>
<dbReference type="InterPro" id="IPR038763">
    <property type="entry name" value="DHH_sf"/>
</dbReference>
<comment type="caution">
    <text evidence="10">The sequence shown here is derived from an EMBL/GenBank/DDBJ whole genome shotgun (WGS) entry which is preliminary data.</text>
</comment>
<organism evidence="10 11">
    <name type="scientific">Adlercreutzia caecimuris</name>
    <dbReference type="NCBI Taxonomy" id="671266"/>
    <lineage>
        <taxon>Bacteria</taxon>
        <taxon>Bacillati</taxon>
        <taxon>Actinomycetota</taxon>
        <taxon>Coriobacteriia</taxon>
        <taxon>Eggerthellales</taxon>
        <taxon>Eggerthellaceae</taxon>
        <taxon>Adlercreutzia</taxon>
    </lineage>
</organism>
<dbReference type="GO" id="GO:0006310">
    <property type="term" value="P:DNA recombination"/>
    <property type="evidence" value="ECO:0007669"/>
    <property type="project" value="InterPro"/>
</dbReference>
<dbReference type="Pfam" id="PF00270">
    <property type="entry name" value="DEAD"/>
    <property type="match status" value="1"/>
</dbReference>
<dbReference type="AlphaFoldDB" id="A0A4S4G5U8"/>
<evidence type="ECO:0000256" key="4">
    <source>
        <dbReference type="ARBA" id="ARBA00022741"/>
    </source>
</evidence>
<dbReference type="Proteomes" id="UP000308978">
    <property type="component" value="Unassembled WGS sequence"/>
</dbReference>
<dbReference type="InterPro" id="IPR011545">
    <property type="entry name" value="DEAD/DEAH_box_helicase_dom"/>
</dbReference>
<keyword evidence="6 10" id="KW-0269">Exonuclease</keyword>
<evidence type="ECO:0000256" key="5">
    <source>
        <dbReference type="ARBA" id="ARBA00022801"/>
    </source>
</evidence>
<proteinExistence type="inferred from homology"/>
<dbReference type="EMBL" id="SSTJ01000001">
    <property type="protein sequence ID" value="THG38783.1"/>
    <property type="molecule type" value="Genomic_DNA"/>
</dbReference>
<dbReference type="GO" id="GO:0008409">
    <property type="term" value="F:5'-3' exonuclease activity"/>
    <property type="evidence" value="ECO:0007669"/>
    <property type="project" value="InterPro"/>
</dbReference>
<name>A0A4S4G5U8_9ACTN</name>
<evidence type="ECO:0000313" key="11">
    <source>
        <dbReference type="Proteomes" id="UP000308978"/>
    </source>
</evidence>
<dbReference type="GO" id="GO:0003676">
    <property type="term" value="F:nucleic acid binding"/>
    <property type="evidence" value="ECO:0007669"/>
    <property type="project" value="InterPro"/>
</dbReference>
<keyword evidence="7" id="KW-0067">ATP-binding</keyword>
<comment type="similarity">
    <text evidence="1">Belongs to the RecJ family.</text>
</comment>
<evidence type="ECO:0000256" key="7">
    <source>
        <dbReference type="ARBA" id="ARBA00022840"/>
    </source>
</evidence>
<evidence type="ECO:0000256" key="2">
    <source>
        <dbReference type="ARBA" id="ARBA00019841"/>
    </source>
</evidence>
<dbReference type="GO" id="GO:0005524">
    <property type="term" value="F:ATP binding"/>
    <property type="evidence" value="ECO:0007669"/>
    <property type="project" value="UniProtKB-KW"/>
</dbReference>
<sequence>MTAQFSIREADPAVVARLQHDLGLPRFIAATLVGRGITTVRAAKRFLSPSLDRDWANPYDIPGLAEVADGLIAAIEAKKRIVVFGDFDLDGISATTVLTRGLRALGACAFPFIPRRFEEGYGITAAAFERARELSPDVIVTVDCGIACKHEVAEIVKTGIEVYITDHHEAADLVPEGVCVADPKMHPGCPSAILAGVGVALKLVQMMGSRLGFPHLWRSYTDFATLGTVADLMPMRDENRALVADGLSRMNENPRPCIAALLATTGQAGKPMSATNLSFSLIPRLNAAGRMGNADLALDLLMCDNYGECCTMAEALEDVNNQRRAIEAELSDIARAQASEIYHGQRALVVAGEGWHEGVKGIVASRLVNAYGVPSLLFTVDGEEARGSGRSVGDVNLFEAVESLSHLTTRFGGHGAAVGVTIPTKNLKKFAEGLDAYMQKLPEAAFHPLTTVDAVVGLGELTLETVALVDRLAPFGQENPQPVYLARNVTLVNTRAVGQTKDHFACTLTNGRASVAGIMFHCQAIEALLVNDAVVDAAFTVQIDEWRGRHSVKAMLEAIAPARTCCALEACLDPDALAFFADKFAESDEVLLAADAAEEDAPADGPDLAERRRRWEEVAARDPKGLEDAVIEAIIGKASLHPAQRQILDALAADRSTFAVMATGRGKSLCFQVHAAVRALVAHEASLFIYPLRALIADQVFHLRASLERFGVASAVITGESTPEERARVYAGLADGSIDIVLTTPEYLMFHTDELAASGRIKFVVVDEAHHIGQAKAGQRVAYTQLGHAIARMGAPTVLAVTATANDDIAEDIDAVLPVRESVIDETARDNLFVDDQRNIPHRDDYLASLVAAGEKTVVYVNSREHSVALARLLRRRVPQLACLIGFYNAGLSRAERKRVEELFRNDDLKVLVATSAFGEGVDIPNIRHVVLYHLPFSDVEFNQMSGRAGRDGKPAWVHLLYGRGDAALNERILADATPDHDVMAQVYRRLRHLQRECPDDYFPVGDADLAEKASDCFCAVSPTSAACGLAVFRELGLIETRTVHEAGRSALWVRVREGADRVELTDSVRYREGIDERTGFGGFCNWALGCDAQGLTIRLSHPIVPKRPPGR</sequence>
<dbReference type="Gene3D" id="3.40.50.300">
    <property type="entry name" value="P-loop containing nucleotide triphosphate hydrolases"/>
    <property type="match status" value="2"/>
</dbReference>
<dbReference type="InterPro" id="IPR041122">
    <property type="entry name" value="RecJ_OB"/>
</dbReference>
<evidence type="ECO:0000259" key="8">
    <source>
        <dbReference type="PROSITE" id="PS51192"/>
    </source>
</evidence>
<evidence type="ECO:0000256" key="1">
    <source>
        <dbReference type="ARBA" id="ARBA00005915"/>
    </source>
</evidence>
<evidence type="ECO:0000256" key="6">
    <source>
        <dbReference type="ARBA" id="ARBA00022839"/>
    </source>
</evidence>
<dbReference type="RefSeq" id="WP_136432328.1">
    <property type="nucleotide sequence ID" value="NZ_SSTJ01000001.1"/>
</dbReference>
<evidence type="ECO:0000313" key="10">
    <source>
        <dbReference type="EMBL" id="THG38783.1"/>
    </source>
</evidence>
<dbReference type="InterPro" id="IPR003156">
    <property type="entry name" value="DHHA1_dom"/>
</dbReference>
<protein>
    <recommendedName>
        <fullName evidence="2">Single-stranded-DNA-specific exonuclease RecJ</fullName>
    </recommendedName>
</protein>
<dbReference type="Pfam" id="PF01368">
    <property type="entry name" value="DHH"/>
    <property type="match status" value="1"/>
</dbReference>
<evidence type="ECO:0000256" key="3">
    <source>
        <dbReference type="ARBA" id="ARBA00022722"/>
    </source>
</evidence>
<feature type="domain" description="Helicase C-terminal" evidence="9">
    <location>
        <begin position="842"/>
        <end position="995"/>
    </location>
</feature>
<dbReference type="NCBIfam" id="TIGR00644">
    <property type="entry name" value="recJ"/>
    <property type="match status" value="1"/>
</dbReference>
<keyword evidence="4" id="KW-0547">Nucleotide-binding</keyword>
<dbReference type="PANTHER" id="PTHR30255">
    <property type="entry name" value="SINGLE-STRANDED-DNA-SPECIFIC EXONUCLEASE RECJ"/>
    <property type="match status" value="1"/>
</dbReference>
<dbReference type="InterPro" id="IPR014001">
    <property type="entry name" value="Helicase_ATP-bd"/>
</dbReference>
<dbReference type="SUPFAM" id="SSF52540">
    <property type="entry name" value="P-loop containing nucleoside triphosphate hydrolases"/>
    <property type="match status" value="1"/>
</dbReference>
<dbReference type="InterPro" id="IPR001667">
    <property type="entry name" value="DDH_dom"/>
</dbReference>
<dbReference type="SMART" id="SM00487">
    <property type="entry name" value="DEXDc"/>
    <property type="match status" value="1"/>
</dbReference>
<dbReference type="Pfam" id="PF00271">
    <property type="entry name" value="Helicase_C"/>
    <property type="match status" value="1"/>
</dbReference>
<dbReference type="InterPro" id="IPR001650">
    <property type="entry name" value="Helicase_C-like"/>
</dbReference>
<gene>
    <name evidence="10" type="primary">recJ</name>
    <name evidence="10" type="ORF">E5986_00345</name>
</gene>
<evidence type="ECO:0000259" key="9">
    <source>
        <dbReference type="PROSITE" id="PS51194"/>
    </source>
</evidence>
<dbReference type="Pfam" id="PF17768">
    <property type="entry name" value="RecJ_OB"/>
    <property type="match status" value="1"/>
</dbReference>
<dbReference type="Pfam" id="PF02272">
    <property type="entry name" value="DHHA1"/>
    <property type="match status" value="1"/>
</dbReference>
<keyword evidence="3" id="KW-0540">Nuclease</keyword>
<dbReference type="SUPFAM" id="SSF64182">
    <property type="entry name" value="DHH phosphoesterases"/>
    <property type="match status" value="1"/>
</dbReference>
<dbReference type="InterPro" id="IPR027417">
    <property type="entry name" value="P-loop_NTPase"/>
</dbReference>
<dbReference type="PROSITE" id="PS51194">
    <property type="entry name" value="HELICASE_CTER"/>
    <property type="match status" value="1"/>
</dbReference>
<reference evidence="10 11" key="1">
    <citation type="submission" date="2019-04" db="EMBL/GenBank/DDBJ databases">
        <title>Microbes associate with the intestines of laboratory mice.</title>
        <authorList>
            <person name="Navarre W."/>
            <person name="Wong E."/>
            <person name="Huang K.C."/>
            <person name="Tropini C."/>
            <person name="Ng K."/>
            <person name="Yu B."/>
        </authorList>
    </citation>
    <scope>NUCLEOTIDE SEQUENCE [LARGE SCALE GENOMIC DNA]</scope>
    <source>
        <strain evidence="10 11">NM80_B27</strain>
    </source>
</reference>
<feature type="domain" description="Helicase ATP-binding" evidence="8">
    <location>
        <begin position="648"/>
        <end position="823"/>
    </location>
</feature>
<dbReference type="InterPro" id="IPR004610">
    <property type="entry name" value="RecJ"/>
</dbReference>
<dbReference type="Gene3D" id="3.10.310.30">
    <property type="match status" value="1"/>
</dbReference>
<keyword evidence="5" id="KW-0378">Hydrolase</keyword>
<dbReference type="PANTHER" id="PTHR30255:SF2">
    <property type="entry name" value="SINGLE-STRANDED-DNA-SPECIFIC EXONUCLEASE RECJ"/>
    <property type="match status" value="1"/>
</dbReference>
<dbReference type="SMART" id="SM00490">
    <property type="entry name" value="HELICc"/>
    <property type="match status" value="1"/>
</dbReference>
<dbReference type="InterPro" id="IPR051673">
    <property type="entry name" value="SSDNA_exonuclease_RecJ"/>
</dbReference>